<feature type="compositionally biased region" description="Low complexity" evidence="1">
    <location>
        <begin position="166"/>
        <end position="186"/>
    </location>
</feature>
<keyword evidence="3" id="KW-1185">Reference proteome</keyword>
<feature type="region of interest" description="Disordered" evidence="1">
    <location>
        <begin position="166"/>
        <end position="214"/>
    </location>
</feature>
<dbReference type="Proteomes" id="UP000233120">
    <property type="component" value="Unassembled WGS sequence"/>
</dbReference>
<evidence type="ECO:0000256" key="1">
    <source>
        <dbReference type="SAM" id="MobiDB-lite"/>
    </source>
</evidence>
<protein>
    <submittedName>
        <fullName evidence="2">Uncharacterized protein</fullName>
    </submittedName>
</protein>
<evidence type="ECO:0000313" key="2">
    <source>
        <dbReference type="Ensembl" id="ENSMNEP00000021363.1"/>
    </source>
</evidence>
<proteinExistence type="predicted"/>
<name>A0A2K6CCJ6_MACNE</name>
<dbReference type="GeneTree" id="ENSGT00940000162479"/>
<sequence>CTHDDGGPTLHSPARPGPTTSRPAGAARRRAAGRAGGGGGDRVVKRGPMNALPWVLVRGAAAQDLAQGRTPRCTTREISKRLGGGVEGHVRSREAGRQDASQEGQVYSLAGGLLAPPQAAAARPLPWRAGPVGRRPVASAWTKPGGGGRGGYAHVNGWPNGRLPRLGAGGRRPAAADDAGAAAGLRQHPARAGGTLPRANPPRTRIRQPPCTRYPAQPAAMHRLRRSGGRLPISQLAGATMSGRRPSGYGGLPYGARAAAAAAAAGGAPELGACWRGGAAAAASSGPPWAAGLSWVKSEPSGSPPQPALAGLPCPGDLREMISMYLPAGEGGDPAAAAAAAAQSRLHSLPQHYQGAGAGVNGTVPLTHI</sequence>
<reference evidence="2" key="1">
    <citation type="submission" date="2025-08" db="UniProtKB">
        <authorList>
            <consortium name="Ensembl"/>
        </authorList>
    </citation>
    <scope>IDENTIFICATION</scope>
</reference>
<reference evidence="2" key="2">
    <citation type="submission" date="2025-09" db="UniProtKB">
        <authorList>
            <consortium name="Ensembl"/>
        </authorList>
    </citation>
    <scope>IDENTIFICATION</scope>
</reference>
<dbReference type="STRING" id="9545.ENSMNEP00000021363"/>
<dbReference type="Ensembl" id="ENSMNET00000045613.1">
    <property type="protein sequence ID" value="ENSMNEP00000021363.1"/>
    <property type="gene ID" value="ENSMNEG00000034443.1"/>
</dbReference>
<evidence type="ECO:0000313" key="3">
    <source>
        <dbReference type="Proteomes" id="UP000233120"/>
    </source>
</evidence>
<dbReference type="AlphaFoldDB" id="A0A2K6CCJ6"/>
<feature type="compositionally biased region" description="Basic and acidic residues" evidence="1">
    <location>
        <begin position="88"/>
        <end position="97"/>
    </location>
</feature>
<feature type="region of interest" description="Disordered" evidence="1">
    <location>
        <begin position="1"/>
        <end position="46"/>
    </location>
</feature>
<accession>A0A2K6CCJ6</accession>
<feature type="region of interest" description="Disordered" evidence="1">
    <location>
        <begin position="83"/>
        <end position="102"/>
    </location>
</feature>
<organism evidence="2 3">
    <name type="scientific">Macaca nemestrina</name>
    <name type="common">Pig-tailed macaque</name>
    <dbReference type="NCBI Taxonomy" id="9545"/>
    <lineage>
        <taxon>Eukaryota</taxon>
        <taxon>Metazoa</taxon>
        <taxon>Chordata</taxon>
        <taxon>Craniata</taxon>
        <taxon>Vertebrata</taxon>
        <taxon>Euteleostomi</taxon>
        <taxon>Mammalia</taxon>
        <taxon>Eutheria</taxon>
        <taxon>Euarchontoglires</taxon>
        <taxon>Primates</taxon>
        <taxon>Haplorrhini</taxon>
        <taxon>Catarrhini</taxon>
        <taxon>Cercopithecidae</taxon>
        <taxon>Cercopithecinae</taxon>
        <taxon>Macaca</taxon>
    </lineage>
</organism>